<feature type="region of interest" description="Disordered" evidence="1">
    <location>
        <begin position="40"/>
        <end position="72"/>
    </location>
</feature>
<accession>A0ABY0MW89</accession>
<dbReference type="InterPro" id="IPR004155">
    <property type="entry name" value="PBS_lyase_HEAT"/>
</dbReference>
<dbReference type="SMART" id="SM00567">
    <property type="entry name" value="EZ_HEAT"/>
    <property type="match status" value="4"/>
</dbReference>
<keyword evidence="4" id="KW-1185">Reference proteome</keyword>
<protein>
    <submittedName>
        <fullName evidence="3">HEAT repeat</fullName>
    </submittedName>
</protein>
<dbReference type="PANTHER" id="PTHR12697">
    <property type="entry name" value="PBS LYASE HEAT-LIKE PROTEIN"/>
    <property type="match status" value="1"/>
</dbReference>
<gene>
    <name evidence="3" type="ORF">SAMN04488504_109149</name>
</gene>
<dbReference type="InterPro" id="IPR016024">
    <property type="entry name" value="ARM-type_fold"/>
</dbReference>
<proteinExistence type="predicted"/>
<dbReference type="PANTHER" id="PTHR12697:SF5">
    <property type="entry name" value="DEOXYHYPUSINE HYDROXYLASE"/>
    <property type="match status" value="1"/>
</dbReference>
<feature type="compositionally biased region" description="Polar residues" evidence="1">
    <location>
        <begin position="40"/>
        <end position="62"/>
    </location>
</feature>
<organism evidence="3 4">
    <name type="scientific">Myxococcus virescens</name>
    <dbReference type="NCBI Taxonomy" id="83456"/>
    <lineage>
        <taxon>Bacteria</taxon>
        <taxon>Pseudomonadati</taxon>
        <taxon>Myxococcota</taxon>
        <taxon>Myxococcia</taxon>
        <taxon>Myxococcales</taxon>
        <taxon>Cystobacterineae</taxon>
        <taxon>Myxococcaceae</taxon>
        <taxon>Myxococcus</taxon>
    </lineage>
</organism>
<dbReference type="Gene3D" id="1.25.10.20">
    <property type="entry name" value="Vitellinogen, superhelical"/>
    <property type="match status" value="1"/>
</dbReference>
<feature type="domain" description="Vitellogenin" evidence="2">
    <location>
        <begin position="412"/>
        <end position="562"/>
    </location>
</feature>
<dbReference type="InterPro" id="IPR011030">
    <property type="entry name" value="Lipovitellin_superhlx_dom"/>
</dbReference>
<comment type="caution">
    <text evidence="3">The sequence shown here is derived from an EMBL/GenBank/DDBJ whole genome shotgun (WGS) entry which is preliminary data.</text>
</comment>
<dbReference type="EMBL" id="FNAJ01000009">
    <property type="protein sequence ID" value="SDE62611.1"/>
    <property type="molecule type" value="Genomic_DNA"/>
</dbReference>
<name>A0ABY0MW89_9BACT</name>
<evidence type="ECO:0000256" key="1">
    <source>
        <dbReference type="SAM" id="MobiDB-lite"/>
    </source>
</evidence>
<dbReference type="SUPFAM" id="SSF48371">
    <property type="entry name" value="ARM repeat"/>
    <property type="match status" value="1"/>
</dbReference>
<sequence>MLAIGAMRPVPKRHQALSLAALLVLGLSAAWWWSRTEAATPNPASEASRATATLPSPLSQTEPEPARASVDGKRAWVPGSEYRYSLDVMQQVAFKQTQPQGDAPPSMRFHLKGEWRVGIVSANDTRVDARVSLLPENVSVDVEGHDALSPDQRQLLMGSLSLPFFVTLERTGAARLVHMETGTDVLAQGLLRSVVAATQFVVQGAPGAGWQSEEHDATGQYNAAYRRAEAPLHFSKSKLAYTHVATAQGLQPLAKDKLRIEVRTDSQFQLGADLWTEALVASEQLEVDAGDGMPRASHDLRLRLRLLGRSRDTSLPGALTALRDRLTTVPLASIQGQAQDPQAHHRQILGGRRFEDMLEDLRALPKDEQARDDARTLAMERLRALFVLEPAEALKVPGVLHEGLEPLAASPMLGALSAASTTESIQALSRILEDGDVSVPVRTDAVAALGMAEAPTPEGVEALRARARDTQAELRDTATLALGNAAMRMGAQDARGSETLVQELGARFRSSNSVEEKALLMRALGNTRDARALGYIEEGLREAAPQVRQAAVEALRLLVDPAVDSLLAQRLLGDPSPEVRKAVVFAASFRPLGPLLPALEQALRGDPSDGLRAELVQFLGSRVTTTLEVRPLLAWASQNDSNASIRQAALGFLEAVSANTGP</sequence>
<evidence type="ECO:0000259" key="2">
    <source>
        <dbReference type="Pfam" id="PF01347"/>
    </source>
</evidence>
<dbReference type="Pfam" id="PF01347">
    <property type="entry name" value="Vitellogenin_N"/>
    <property type="match status" value="1"/>
</dbReference>
<reference evidence="3 4" key="1">
    <citation type="submission" date="2016-10" db="EMBL/GenBank/DDBJ databases">
        <authorList>
            <person name="Varghese N."/>
            <person name="Submissions S."/>
        </authorList>
    </citation>
    <scope>NUCLEOTIDE SEQUENCE [LARGE SCALE GENOMIC DNA]</scope>
    <source>
        <strain evidence="3 4">DSM 2260</strain>
    </source>
</reference>
<evidence type="ECO:0000313" key="3">
    <source>
        <dbReference type="EMBL" id="SDE62611.1"/>
    </source>
</evidence>
<dbReference type="Proteomes" id="UP000198717">
    <property type="component" value="Unassembled WGS sequence"/>
</dbReference>
<dbReference type="InterPro" id="IPR001747">
    <property type="entry name" value="Vitellogenin_N"/>
</dbReference>
<evidence type="ECO:0000313" key="4">
    <source>
        <dbReference type="Proteomes" id="UP000198717"/>
    </source>
</evidence>